<dbReference type="InterPro" id="IPR016024">
    <property type="entry name" value="ARM-type_fold"/>
</dbReference>
<feature type="chain" id="PRO_5020680683" description="MIF4G domain-containing protein" evidence="3">
    <location>
        <begin position="16"/>
        <end position="959"/>
    </location>
</feature>
<dbReference type="PANTHER" id="PTHR22935">
    <property type="entry name" value="PENICILLIN-BINDING PROTEIN"/>
    <property type="match status" value="1"/>
</dbReference>
<dbReference type="InterPro" id="IPR003890">
    <property type="entry name" value="MIF4G-like_typ-3"/>
</dbReference>
<dbReference type="InterPro" id="IPR051478">
    <property type="entry name" value="Beta-lactamase-like_AB/R"/>
</dbReference>
<feature type="compositionally biased region" description="Basic and acidic residues" evidence="2">
    <location>
        <begin position="706"/>
        <end position="715"/>
    </location>
</feature>
<dbReference type="SUPFAM" id="SSF56601">
    <property type="entry name" value="beta-lactamase/transpeptidase-like"/>
    <property type="match status" value="1"/>
</dbReference>
<evidence type="ECO:0000313" key="6">
    <source>
        <dbReference type="Proteomes" id="UP000292702"/>
    </source>
</evidence>
<feature type="signal peptide" evidence="3">
    <location>
        <begin position="1"/>
        <end position="15"/>
    </location>
</feature>
<dbReference type="PANTHER" id="PTHR22935:SF95">
    <property type="entry name" value="BETA-LACTAMASE-LIKE 1-RELATED"/>
    <property type="match status" value="1"/>
</dbReference>
<evidence type="ECO:0000313" key="5">
    <source>
        <dbReference type="EMBL" id="TCD64961.1"/>
    </source>
</evidence>
<proteinExistence type="inferred from homology"/>
<dbReference type="GO" id="GO:0003723">
    <property type="term" value="F:RNA binding"/>
    <property type="evidence" value="ECO:0007669"/>
    <property type="project" value="InterPro"/>
</dbReference>
<evidence type="ECO:0000256" key="1">
    <source>
        <dbReference type="ARBA" id="ARBA00038473"/>
    </source>
</evidence>
<evidence type="ECO:0000256" key="2">
    <source>
        <dbReference type="SAM" id="MobiDB-lite"/>
    </source>
</evidence>
<gene>
    <name evidence="5" type="ORF">EIP91_003374</name>
</gene>
<feature type="compositionally biased region" description="Acidic residues" evidence="2">
    <location>
        <begin position="950"/>
        <end position="959"/>
    </location>
</feature>
<evidence type="ECO:0000259" key="4">
    <source>
        <dbReference type="SMART" id="SM00543"/>
    </source>
</evidence>
<dbReference type="InterPro" id="IPR001466">
    <property type="entry name" value="Beta-lactam-related"/>
</dbReference>
<feature type="region of interest" description="Disordered" evidence="2">
    <location>
        <begin position="929"/>
        <end position="959"/>
    </location>
</feature>
<dbReference type="Gene3D" id="3.40.710.10">
    <property type="entry name" value="DD-peptidase/beta-lactamase superfamily"/>
    <property type="match status" value="1"/>
</dbReference>
<protein>
    <recommendedName>
        <fullName evidence="4">MIF4G domain-containing protein</fullName>
    </recommendedName>
</protein>
<dbReference type="SMART" id="SM00543">
    <property type="entry name" value="MIF4G"/>
    <property type="match status" value="1"/>
</dbReference>
<dbReference type="SUPFAM" id="SSF48371">
    <property type="entry name" value="ARM repeat"/>
    <property type="match status" value="1"/>
</dbReference>
<sequence>MFLHVFVALISIAVGGHYSRLWSLPTTKDVQRWECHPFLPPSLLLDHPPPPTHHRMVSAGRNLDYYIAALTARRPIDSLSVAVVTSGGAVYEKNWGVVRANETGSRETDSQSVYRIASVAKVFPVFEALLLEQKGALSWDDPVEKYIPEFSYNNDGFTASNSTAPKPPITIRHLATHLSGLGRDWPPGTVSHFPQSLFGAGPPPTNGLPFPSHQAVLDAIAKYKLVSPPGKVPAYSNAGTSLLGRVVVEASRRSGVDVESFAELMRRDVFGPLGMEGSGFEVTRENKERVVVPSLAPQVVDQDFLDAMNPAAGQFSSLEDMIKFAQNVLSPSDSLLHEYQKDKWFKPVHAFDEDDWTEMGLMWEIVKTRDSNGRVRRVYWKLGAMAGHHAALAFHPGSGYAVIVLLAGHYPDAAKVAYEIIRVFQPSIDIVAAETASELYAGTYTHNSQADATGEKEVEAPTKAIVSVRKGTLYLDTYLLSGIDVLQLFGAPPHKPLSLRPSGRTGEFRVDTGFPVFSHGDGEEGKSKFEGYNGEYAIIGTEVSMLGDDACVAVPEEAAAFESLRIHHSLEPDVAPLEVTANRWQASSIHSSPPAGAASSSEMIERKVRGLLNKLTMKQFDSISDQIIIWVNKCEGEKGSSILKQVIKSVLEQAEDEVMWLEMYARLCRRMMDQISHKEDFERGRWTERNAETRFVGDEAATNGHHTNEESKESSEEYYAAQRARHRGLGCIQFIRELFKLQMVTERILHEMFKRFLHNSEHPREEDIEGVCVLMTSVGSLFDVPKARVHFDVYFQRMKEMLRSQTISSYRVRFMLQDVVELHERKWIPKPRSQVAKIDMATAKERIIAQKDLLNRRLGLSRGDGRGAEQIIPQTRNISAQDLWQRPAKAGDLSPFGNIQKTTAMSFGPSDAFRKPAKRRTTNAFSILNQHAERHGVAGSSVSTPLNRENDDDFGAEVA</sequence>
<keyword evidence="3" id="KW-0732">Signal</keyword>
<dbReference type="OrthoDB" id="428260at2759"/>
<evidence type="ECO:0000256" key="3">
    <source>
        <dbReference type="SAM" id="SignalP"/>
    </source>
</evidence>
<comment type="similarity">
    <text evidence="1">Belongs to the beta-lactamase family.</text>
</comment>
<dbReference type="Pfam" id="PF02854">
    <property type="entry name" value="MIF4G"/>
    <property type="match status" value="1"/>
</dbReference>
<dbReference type="STRING" id="92696.A0A4R0RAM1"/>
<organism evidence="5 6">
    <name type="scientific">Steccherinum ochraceum</name>
    <dbReference type="NCBI Taxonomy" id="92696"/>
    <lineage>
        <taxon>Eukaryota</taxon>
        <taxon>Fungi</taxon>
        <taxon>Dikarya</taxon>
        <taxon>Basidiomycota</taxon>
        <taxon>Agaricomycotina</taxon>
        <taxon>Agaricomycetes</taxon>
        <taxon>Polyporales</taxon>
        <taxon>Steccherinaceae</taxon>
        <taxon>Steccherinum</taxon>
    </lineage>
</organism>
<dbReference type="Gene3D" id="1.25.40.180">
    <property type="match status" value="1"/>
</dbReference>
<accession>A0A4R0RAM1</accession>
<feature type="domain" description="MIF4G" evidence="4">
    <location>
        <begin position="605"/>
        <end position="826"/>
    </location>
</feature>
<comment type="caution">
    <text evidence="5">The sequence shown here is derived from an EMBL/GenBank/DDBJ whole genome shotgun (WGS) entry which is preliminary data.</text>
</comment>
<dbReference type="AlphaFoldDB" id="A0A4R0RAM1"/>
<name>A0A4R0RAM1_9APHY</name>
<dbReference type="InterPro" id="IPR012338">
    <property type="entry name" value="Beta-lactam/transpept-like"/>
</dbReference>
<keyword evidence="6" id="KW-1185">Reference proteome</keyword>
<feature type="region of interest" description="Disordered" evidence="2">
    <location>
        <begin position="694"/>
        <end position="716"/>
    </location>
</feature>
<dbReference type="EMBL" id="RWJN01000205">
    <property type="protein sequence ID" value="TCD64961.1"/>
    <property type="molecule type" value="Genomic_DNA"/>
</dbReference>
<dbReference type="Pfam" id="PF00144">
    <property type="entry name" value="Beta-lactamase"/>
    <property type="match status" value="1"/>
</dbReference>
<reference evidence="5 6" key="1">
    <citation type="submission" date="2018-11" db="EMBL/GenBank/DDBJ databases">
        <title>Genome assembly of Steccherinum ochraceum LE-BIN_3174, the white-rot fungus of the Steccherinaceae family (The Residual Polyporoid clade, Polyporales, Basidiomycota).</title>
        <authorList>
            <person name="Fedorova T.V."/>
            <person name="Glazunova O.A."/>
            <person name="Landesman E.O."/>
            <person name="Moiseenko K.V."/>
            <person name="Psurtseva N.V."/>
            <person name="Savinova O.S."/>
            <person name="Shakhova N.V."/>
            <person name="Tyazhelova T.V."/>
            <person name="Vasina D.V."/>
        </authorList>
    </citation>
    <scope>NUCLEOTIDE SEQUENCE [LARGE SCALE GENOMIC DNA]</scope>
    <source>
        <strain evidence="5 6">LE-BIN_3174</strain>
    </source>
</reference>
<dbReference type="Proteomes" id="UP000292702">
    <property type="component" value="Unassembled WGS sequence"/>
</dbReference>